<comment type="similarity">
    <text evidence="6">Belongs to the glycosyl hydrolase 74 family.</text>
</comment>
<dbReference type="InterPro" id="IPR015943">
    <property type="entry name" value="WD40/YVTN_repeat-like_dom_sf"/>
</dbReference>
<dbReference type="PANTHER" id="PTHR43739:SF2">
    <property type="entry name" value="OLIGOXYLOGLUCAN-REDUCING END-SPECIFIC XYLOGLUCANASE-RELATED"/>
    <property type="match status" value="1"/>
</dbReference>
<dbReference type="GO" id="GO:0000272">
    <property type="term" value="P:polysaccharide catabolic process"/>
    <property type="evidence" value="ECO:0007669"/>
    <property type="project" value="UniProtKB-KW"/>
</dbReference>
<protein>
    <submittedName>
        <fullName evidence="8">Por secretion system C-terminal sorting domain-containing protein</fullName>
    </submittedName>
</protein>
<feature type="signal peptide" evidence="7">
    <location>
        <begin position="1"/>
        <end position="20"/>
    </location>
</feature>
<dbReference type="RefSeq" id="WP_159433740.1">
    <property type="nucleotide sequence ID" value="NZ_FRAW01000044.1"/>
</dbReference>
<evidence type="ECO:0000256" key="4">
    <source>
        <dbReference type="ARBA" id="ARBA00023295"/>
    </source>
</evidence>
<keyword evidence="5" id="KW-0624">Polysaccharide degradation</keyword>
<evidence type="ECO:0000313" key="9">
    <source>
        <dbReference type="Proteomes" id="UP000184275"/>
    </source>
</evidence>
<evidence type="ECO:0000256" key="2">
    <source>
        <dbReference type="ARBA" id="ARBA00022801"/>
    </source>
</evidence>
<name>A0A1M6YK86_9BACT</name>
<reference evidence="9" key="1">
    <citation type="submission" date="2016-11" db="EMBL/GenBank/DDBJ databases">
        <authorList>
            <person name="Varghese N."/>
            <person name="Submissions S."/>
        </authorList>
    </citation>
    <scope>NUCLEOTIDE SEQUENCE [LARGE SCALE GENOMIC DNA]</scope>
    <source>
        <strain evidence="9">UWOS</strain>
    </source>
</reference>
<dbReference type="CDD" id="cd15482">
    <property type="entry name" value="Sialidase_non-viral"/>
    <property type="match status" value="2"/>
</dbReference>
<proteinExistence type="inferred from homology"/>
<evidence type="ECO:0000256" key="1">
    <source>
        <dbReference type="ARBA" id="ARBA00022729"/>
    </source>
</evidence>
<evidence type="ECO:0000256" key="3">
    <source>
        <dbReference type="ARBA" id="ARBA00023277"/>
    </source>
</evidence>
<dbReference type="GO" id="GO:0016798">
    <property type="term" value="F:hydrolase activity, acting on glycosyl bonds"/>
    <property type="evidence" value="ECO:0007669"/>
    <property type="project" value="UniProtKB-KW"/>
</dbReference>
<dbReference type="SUPFAM" id="SSF110296">
    <property type="entry name" value="Oligoxyloglucan reducing end-specific cellobiohydrolase"/>
    <property type="match status" value="2"/>
</dbReference>
<dbReference type="InterPro" id="IPR052025">
    <property type="entry name" value="Xyloglucanase_GH74"/>
</dbReference>
<keyword evidence="9" id="KW-1185">Reference proteome</keyword>
<organism evidence="8 9">
    <name type="scientific">Fibrobacter intestinalis</name>
    <dbReference type="NCBI Taxonomy" id="28122"/>
    <lineage>
        <taxon>Bacteria</taxon>
        <taxon>Pseudomonadati</taxon>
        <taxon>Fibrobacterota</taxon>
        <taxon>Fibrobacteria</taxon>
        <taxon>Fibrobacterales</taxon>
        <taxon>Fibrobacteraceae</taxon>
        <taxon>Fibrobacter</taxon>
    </lineage>
</organism>
<dbReference type="NCBIfam" id="TIGR04183">
    <property type="entry name" value="Por_Secre_tail"/>
    <property type="match status" value="1"/>
</dbReference>
<accession>A0A1M6YK86</accession>
<keyword evidence="2" id="KW-0378">Hydrolase</keyword>
<evidence type="ECO:0000313" key="8">
    <source>
        <dbReference type="EMBL" id="SHL18657.1"/>
    </source>
</evidence>
<evidence type="ECO:0000256" key="5">
    <source>
        <dbReference type="ARBA" id="ARBA00023326"/>
    </source>
</evidence>
<dbReference type="Proteomes" id="UP000184275">
    <property type="component" value="Unassembled WGS sequence"/>
</dbReference>
<dbReference type="InterPro" id="IPR026444">
    <property type="entry name" value="Secre_tail"/>
</dbReference>
<keyword evidence="3" id="KW-0119">Carbohydrate metabolism</keyword>
<feature type="chain" id="PRO_5013291488" evidence="7">
    <location>
        <begin position="21"/>
        <end position="928"/>
    </location>
</feature>
<keyword evidence="1 7" id="KW-0732">Signal</keyword>
<sequence>MVQIWKIAVLGAALVSAASAVDSFKWSSVAMGGGGFVSAIVASPLEENLFYARTDVGGAYRWNNASERWESMMDWVDVSERGLLGVEAIAVDPQDAETVYMMTGTSYFNNGRSAFLKSMDKGKSWKVHYVWDSTGAKGGAVQKFGVHGNGMGRGNGEALAIDPNNSDNMFYGSRRSGLWKSTDNGKSWTHVDAWTAAAGSDTTWNGSGFSFVQYAPGNSNVIYAGFLRDGSKGNGTFENVFTSTDGGASWKALPIPDKLRSTAGGSLVRLMPQRAVVAKDGSFLIATFADGAGPHTMAWDEGWGMIYDGFGRGAVLKYDVASKTWSDVSPENLLYNDGDKYDIVDAADSNYQYCGPYGGIAIDPNNSQNIVITTEGYTGAQYWKLPSGSYDMDGQWGTQIYYSTDGGETFVQSFGYNLTTVTMDENGIGWMNNSSIHWSGSAAIDPFNPKRVFVSSGNGVFRSDDITDYTLIDDPYLHSGSRVYDAWGAVTNNQVWKVSSHGIEETVPYDVVSIPGGPMISVIADYDGFRHDSIWSYPSNRHLSSVNSGSPVGSTWGLAYAPLSGKLVKVSDARVYKAKYNDIPMAPLQYSADSGKSWSVETYTGPNSSYKGGTAAISADGSVAIWVPGEGTTQVFRNYNSTTWDNVSGITNSAYVVGDPKNANVFYAYDKSTGAFYKSSDQGETFAKISEPGVSQFKKFRAIPGKEGDLWLPIGEIDENGNPKSGKLLHSTDGGTTWTAAAGIGYTEAVGYGIGPKNSGTALYAFGIVDGTSGVFESSDEGASWTRVNDDAHEYGGLANGEFVMGDMNTYGVVYMSTAGRGIAVRVPVDWNMESTSSSSAIPKPSAENAVKFSRVAFVEAGKLNLVVNRSQVKVALYDLNGEKIYSRTLNHSESIPLKSMVKSSGSYVLRVTSGKTLLLSERLGISR</sequence>
<dbReference type="PANTHER" id="PTHR43739">
    <property type="entry name" value="XYLOGLUCANASE (EUROFUNG)"/>
    <property type="match status" value="1"/>
</dbReference>
<gene>
    <name evidence="8" type="ORF">SAMN05720469_1443</name>
</gene>
<dbReference type="Gene3D" id="2.130.10.10">
    <property type="entry name" value="YVTN repeat-like/Quinoprotein amine dehydrogenase"/>
    <property type="match status" value="2"/>
</dbReference>
<evidence type="ECO:0000256" key="6">
    <source>
        <dbReference type="ARBA" id="ARBA00037986"/>
    </source>
</evidence>
<dbReference type="EMBL" id="FRAW01000044">
    <property type="protein sequence ID" value="SHL18657.1"/>
    <property type="molecule type" value="Genomic_DNA"/>
</dbReference>
<dbReference type="AlphaFoldDB" id="A0A1M6YK86"/>
<keyword evidence="4" id="KW-0326">Glycosidase</keyword>
<dbReference type="GO" id="GO:0010411">
    <property type="term" value="P:xyloglucan metabolic process"/>
    <property type="evidence" value="ECO:0007669"/>
    <property type="project" value="TreeGrafter"/>
</dbReference>
<evidence type="ECO:0000256" key="7">
    <source>
        <dbReference type="SAM" id="SignalP"/>
    </source>
</evidence>